<evidence type="ECO:0000313" key="1">
    <source>
        <dbReference type="EMBL" id="ADD96255.1"/>
    </source>
</evidence>
<dbReference type="Gene3D" id="1.10.760.10">
    <property type="entry name" value="Cytochrome c-like domain"/>
    <property type="match status" value="1"/>
</dbReference>
<dbReference type="GO" id="GO:0009055">
    <property type="term" value="F:electron transfer activity"/>
    <property type="evidence" value="ECO:0007669"/>
    <property type="project" value="InterPro"/>
</dbReference>
<dbReference type="InterPro" id="IPR036909">
    <property type="entry name" value="Cyt_c-like_dom_sf"/>
</dbReference>
<sequence length="123" mass="13983">MIKSNLILTTSKGEKTKLGSTIVNAINHDSIKEGFGVVPPDLTLTARSRGSEWIYTFLTSFYVDNTRPMGVNNVLYPNVNMPHVLWYKEGLKEMDENNILTVKVEGQLTQKEYEQEITDLVNF</sequence>
<name>D6PKK4_9ZZZZ</name>
<accession>D6PKK4</accession>
<dbReference type="SUPFAM" id="SSF46626">
    <property type="entry name" value="Cytochrome c"/>
    <property type="match status" value="1"/>
</dbReference>
<dbReference type="EMBL" id="GU943127">
    <property type="protein sequence ID" value="ADD96255.1"/>
    <property type="molecule type" value="Genomic_DNA"/>
</dbReference>
<organism evidence="1">
    <name type="scientific">uncultured organism MedDCM-OCT-S08-C1388</name>
    <dbReference type="NCBI Taxonomy" id="743628"/>
    <lineage>
        <taxon>unclassified sequences</taxon>
        <taxon>environmental samples</taxon>
    </lineage>
</organism>
<dbReference type="GO" id="GO:0020037">
    <property type="term" value="F:heme binding"/>
    <property type="evidence" value="ECO:0007669"/>
    <property type="project" value="InterPro"/>
</dbReference>
<reference evidence="1" key="1">
    <citation type="journal article" date="2010" name="ISME J.">
        <title>Metagenome of the Mediterranean deep chlorophyll maximum studied by direct and fosmid library 454 pyrosequencing.</title>
        <authorList>
            <person name="Ghai R."/>
            <person name="Martin-Cuadrado A.B."/>
            <person name="Molto A.G."/>
            <person name="Heredia I.G."/>
            <person name="Cabrera R."/>
            <person name="Martin J."/>
            <person name="Verdu M."/>
            <person name="Deschamps P."/>
            <person name="Moreira D."/>
            <person name="Lopez-Garcia P."/>
            <person name="Mira A."/>
            <person name="Rodriguez-Valera F."/>
        </authorList>
    </citation>
    <scope>NUCLEOTIDE SEQUENCE</scope>
</reference>
<dbReference type="AlphaFoldDB" id="D6PKK4"/>
<proteinExistence type="predicted"/>
<protein>
    <submittedName>
        <fullName evidence="1">Ubiquinol Cytochrome c reductase cytochrome c1</fullName>
    </submittedName>
</protein>